<dbReference type="PANTHER" id="PTHR38686">
    <property type="entry name" value="APOLIPOPROTEIN N-ACYLTRANSFERASE"/>
    <property type="match status" value="1"/>
</dbReference>
<evidence type="ECO:0000256" key="2">
    <source>
        <dbReference type="ARBA" id="ARBA00010065"/>
    </source>
</evidence>
<evidence type="ECO:0000256" key="7">
    <source>
        <dbReference type="ARBA" id="ARBA00023136"/>
    </source>
</evidence>
<evidence type="ECO:0000256" key="9">
    <source>
        <dbReference type="HAMAP-Rule" id="MF_01148"/>
    </source>
</evidence>
<proteinExistence type="inferred from homology"/>
<sequence length="521" mass="59096">MTPNTRFSLSRVTFPKELTCSMRYSLLSFFLGALLTLAFSPFDHWLLAFVSLSGLSWLWLNPHEHHPIRYGFLFGLGNFSTGVHWVYISMYAYGGAPLFFAVGANILLILYLSLFPLLIGLLLHYLSRPATVRRALLIPLFWITGEIIRSYLFSGFPWLSVGYTQLYGLFKGIIPLAGMFAAGFILMLICSLLAFSYYRSGFAAIFAASLIGVMSFSTQFLSFTTPIGNPISVALIQGNVAQLTKFEPEQMLRDMQDYIQLIDERREQVVILPETAFAFMEELIHDDYLNALDKQYREKNQAIILGMPTGNYEKGEYYNSVITLGSAHGRYHKKHLLPFGEYLPMRRLFSFFRHFVTIPMGDFSRGESVQPLLSTNGVSAGVFICFEGAFGRVVQPYSYAQYLINVSNDGWFQDSIAADQHLQLTQVRALELGREIARATNNGHTVFIRNDGSIAERLPRFQRAVLSYTIQPRTGQTPYAKYGEKPLIYGLLLYAMMCALIFLIEKEQVKSHARYLSTRAN</sequence>
<dbReference type="InterPro" id="IPR003010">
    <property type="entry name" value="C-N_Hydrolase"/>
</dbReference>
<keyword evidence="4 9" id="KW-0808">Transferase</keyword>
<evidence type="ECO:0000259" key="10">
    <source>
        <dbReference type="PROSITE" id="PS50263"/>
    </source>
</evidence>
<dbReference type="PANTHER" id="PTHR38686:SF1">
    <property type="entry name" value="APOLIPOPROTEIN N-ACYLTRANSFERASE"/>
    <property type="match status" value="1"/>
</dbReference>
<dbReference type="AlphaFoldDB" id="A5EWD7"/>
<feature type="transmembrane region" description="Helical" evidence="9">
    <location>
        <begin position="487"/>
        <end position="504"/>
    </location>
</feature>
<dbReference type="KEGG" id="dno:DNO_0247"/>
<dbReference type="CDD" id="cd07571">
    <property type="entry name" value="ALP_N-acyl_transferase"/>
    <property type="match status" value="1"/>
</dbReference>
<dbReference type="GO" id="GO:0042158">
    <property type="term" value="P:lipoprotein biosynthetic process"/>
    <property type="evidence" value="ECO:0007669"/>
    <property type="project" value="UniProtKB-UniRule"/>
</dbReference>
<feature type="domain" description="CN hydrolase" evidence="10">
    <location>
        <begin position="236"/>
        <end position="472"/>
    </location>
</feature>
<dbReference type="PROSITE" id="PS50263">
    <property type="entry name" value="CN_HYDROLASE"/>
    <property type="match status" value="1"/>
</dbReference>
<dbReference type="STRING" id="246195.DNO_0247"/>
<evidence type="ECO:0000256" key="4">
    <source>
        <dbReference type="ARBA" id="ARBA00022679"/>
    </source>
</evidence>
<dbReference type="InterPro" id="IPR045378">
    <property type="entry name" value="LNT_N"/>
</dbReference>
<dbReference type="GO" id="GO:0016410">
    <property type="term" value="F:N-acyltransferase activity"/>
    <property type="evidence" value="ECO:0007669"/>
    <property type="project" value="UniProtKB-UniRule"/>
</dbReference>
<feature type="transmembrane region" description="Helical" evidence="9">
    <location>
        <begin position="135"/>
        <end position="153"/>
    </location>
</feature>
<comment type="similarity">
    <text evidence="2 9">Belongs to the CN hydrolase family. Apolipoprotein N-acyltransferase subfamily.</text>
</comment>
<dbReference type="InterPro" id="IPR004563">
    <property type="entry name" value="Apolipo_AcylTrfase"/>
</dbReference>
<keyword evidence="5 9" id="KW-0812">Transmembrane</keyword>
<gene>
    <name evidence="9 11" type="primary">lnt</name>
    <name evidence="11" type="ordered locus">DNO_0247</name>
</gene>
<dbReference type="eggNOG" id="COG0815">
    <property type="taxonomic scope" value="Bacteria"/>
</dbReference>
<feature type="transmembrane region" description="Helical" evidence="9">
    <location>
        <begin position="173"/>
        <end position="195"/>
    </location>
</feature>
<dbReference type="Proteomes" id="UP000000248">
    <property type="component" value="Chromosome"/>
</dbReference>
<dbReference type="Pfam" id="PF20154">
    <property type="entry name" value="LNT_N"/>
    <property type="match status" value="1"/>
</dbReference>
<dbReference type="UniPathway" id="UPA00666"/>
<organism evidence="11 12">
    <name type="scientific">Dichelobacter nodosus (strain VCS1703A)</name>
    <dbReference type="NCBI Taxonomy" id="246195"/>
    <lineage>
        <taxon>Bacteria</taxon>
        <taxon>Pseudomonadati</taxon>
        <taxon>Pseudomonadota</taxon>
        <taxon>Gammaproteobacteria</taxon>
        <taxon>Cardiobacteriales</taxon>
        <taxon>Cardiobacteriaceae</taxon>
        <taxon>Dichelobacter</taxon>
    </lineage>
</organism>
<comment type="subcellular location">
    <subcellularLocation>
        <location evidence="9">Cell inner membrane</location>
        <topology evidence="9">Multi-pass membrane protein</topology>
    </subcellularLocation>
    <subcellularLocation>
        <location evidence="1">Cell membrane</location>
        <topology evidence="1">Multi-pass membrane protein</topology>
    </subcellularLocation>
</comment>
<feature type="transmembrane region" description="Helical" evidence="9">
    <location>
        <begin position="45"/>
        <end position="60"/>
    </location>
</feature>
<dbReference type="EMBL" id="CP000513">
    <property type="protein sequence ID" value="ABQ13813.1"/>
    <property type="molecule type" value="Genomic_DNA"/>
</dbReference>
<keyword evidence="3 9" id="KW-1003">Cell membrane</keyword>
<keyword evidence="7 9" id="KW-0472">Membrane</keyword>
<accession>A5EWD7</accession>
<evidence type="ECO:0000256" key="6">
    <source>
        <dbReference type="ARBA" id="ARBA00022989"/>
    </source>
</evidence>
<evidence type="ECO:0000256" key="8">
    <source>
        <dbReference type="ARBA" id="ARBA00023315"/>
    </source>
</evidence>
<dbReference type="NCBIfam" id="TIGR00546">
    <property type="entry name" value="lnt"/>
    <property type="match status" value="1"/>
</dbReference>
<dbReference type="Pfam" id="PF00795">
    <property type="entry name" value="CN_hydrolase"/>
    <property type="match status" value="1"/>
</dbReference>
<comment type="catalytic activity">
    <reaction evidence="9">
        <text>N-terminal S-1,2-diacyl-sn-glyceryl-L-cysteinyl-[lipoprotein] + a glycerophospholipid = N-acyl-S-1,2-diacyl-sn-glyceryl-L-cysteinyl-[lipoprotein] + a 2-acyl-sn-glycero-3-phospholipid + H(+)</text>
        <dbReference type="Rhea" id="RHEA:48228"/>
        <dbReference type="Rhea" id="RHEA-COMP:14681"/>
        <dbReference type="Rhea" id="RHEA-COMP:14684"/>
        <dbReference type="ChEBI" id="CHEBI:15378"/>
        <dbReference type="ChEBI" id="CHEBI:136912"/>
        <dbReference type="ChEBI" id="CHEBI:140656"/>
        <dbReference type="ChEBI" id="CHEBI:140657"/>
        <dbReference type="ChEBI" id="CHEBI:140660"/>
        <dbReference type="EC" id="2.3.1.269"/>
    </reaction>
</comment>
<dbReference type="InterPro" id="IPR036526">
    <property type="entry name" value="C-N_Hydrolase_sf"/>
</dbReference>
<feature type="transmembrane region" description="Helical" evidence="9">
    <location>
        <begin position="99"/>
        <end position="123"/>
    </location>
</feature>
<keyword evidence="6 9" id="KW-1133">Transmembrane helix</keyword>
<evidence type="ECO:0000256" key="3">
    <source>
        <dbReference type="ARBA" id="ARBA00022475"/>
    </source>
</evidence>
<dbReference type="SUPFAM" id="SSF56317">
    <property type="entry name" value="Carbon-nitrogen hydrolase"/>
    <property type="match status" value="1"/>
</dbReference>
<evidence type="ECO:0000256" key="5">
    <source>
        <dbReference type="ARBA" id="ARBA00022692"/>
    </source>
</evidence>
<comment type="pathway">
    <text evidence="9">Protein modification; lipoprotein biosynthesis (N-acyl transfer).</text>
</comment>
<evidence type="ECO:0000256" key="1">
    <source>
        <dbReference type="ARBA" id="ARBA00004651"/>
    </source>
</evidence>
<dbReference type="HAMAP" id="MF_01148">
    <property type="entry name" value="Lnt"/>
    <property type="match status" value="1"/>
</dbReference>
<keyword evidence="9" id="KW-0997">Cell inner membrane</keyword>
<dbReference type="GO" id="GO:0005886">
    <property type="term" value="C:plasma membrane"/>
    <property type="evidence" value="ECO:0007669"/>
    <property type="project" value="UniProtKB-SubCell"/>
</dbReference>
<reference evidence="11 12" key="1">
    <citation type="journal article" date="2007" name="Nat. Biotechnol.">
        <title>Genome sequence and identification of candidate vaccine antigens from the animal pathogen Dichelobacter nodosus.</title>
        <authorList>
            <person name="Myers G.S."/>
            <person name="Parker D."/>
            <person name="Al-Hasani K."/>
            <person name="Kennan R.M."/>
            <person name="Seemann T."/>
            <person name="Ren Q."/>
            <person name="Badger J.H."/>
            <person name="Selengut J.D."/>
            <person name="Deboy R.T."/>
            <person name="Tettelin H."/>
            <person name="Boyce J.D."/>
            <person name="McCarl V.P."/>
            <person name="Han X."/>
            <person name="Nelson W.C."/>
            <person name="Madupu R."/>
            <person name="Mohamoud Y."/>
            <person name="Holley T."/>
            <person name="Fedorova N."/>
            <person name="Khouri H."/>
            <person name="Bottomley S.P."/>
            <person name="Whittington R.J."/>
            <person name="Adler B."/>
            <person name="Songer J.G."/>
            <person name="Rood J.I."/>
            <person name="Paulsen I.T."/>
        </authorList>
    </citation>
    <scope>NUCLEOTIDE SEQUENCE [LARGE SCALE GENOMIC DNA]</scope>
    <source>
        <strain evidence="11 12">VCS1703A</strain>
    </source>
</reference>
<name>A5EWD7_DICNV</name>
<protein>
    <recommendedName>
        <fullName evidence="9">Apolipoprotein N-acyltransferase</fullName>
        <shortName evidence="9">ALP N-acyltransferase</shortName>
        <ecNumber evidence="9">2.3.1.269</ecNumber>
    </recommendedName>
</protein>
<dbReference type="Gene3D" id="3.60.110.10">
    <property type="entry name" value="Carbon-nitrogen hydrolase"/>
    <property type="match status" value="1"/>
</dbReference>
<dbReference type="EC" id="2.3.1.269" evidence="9"/>
<keyword evidence="12" id="KW-1185">Reference proteome</keyword>
<feature type="transmembrane region" description="Helical" evidence="9">
    <location>
        <begin position="202"/>
        <end position="223"/>
    </location>
</feature>
<feature type="transmembrane region" description="Helical" evidence="9">
    <location>
        <begin position="72"/>
        <end position="93"/>
    </location>
</feature>
<comment type="function">
    <text evidence="9">Catalyzes the phospholipid dependent N-acylation of the N-terminal cysteine of apolipoprotein, the last step in lipoprotein maturation.</text>
</comment>
<feature type="transmembrane region" description="Helical" evidence="9">
    <location>
        <begin position="21"/>
        <end position="39"/>
    </location>
</feature>
<evidence type="ECO:0000313" key="12">
    <source>
        <dbReference type="Proteomes" id="UP000000248"/>
    </source>
</evidence>
<dbReference type="HOGENOM" id="CLU_019563_3_0_6"/>
<keyword evidence="11" id="KW-0449">Lipoprotein</keyword>
<evidence type="ECO:0000313" key="11">
    <source>
        <dbReference type="EMBL" id="ABQ13813.1"/>
    </source>
</evidence>
<keyword evidence="8 9" id="KW-0012">Acyltransferase</keyword>
<dbReference type="RefSeq" id="WP_012030595.1">
    <property type="nucleotide sequence ID" value="NC_009446.1"/>
</dbReference>